<reference evidence="2" key="1">
    <citation type="submission" date="2020-07" db="EMBL/GenBank/DDBJ databases">
        <title>Multicomponent nature underlies the extraordinary mechanical properties of spider dragline silk.</title>
        <authorList>
            <person name="Kono N."/>
            <person name="Nakamura H."/>
            <person name="Mori M."/>
            <person name="Yoshida Y."/>
            <person name="Ohtoshi R."/>
            <person name="Malay A.D."/>
            <person name="Moran D.A.P."/>
            <person name="Tomita M."/>
            <person name="Numata K."/>
            <person name="Arakawa K."/>
        </authorList>
    </citation>
    <scope>NUCLEOTIDE SEQUENCE</scope>
</reference>
<accession>A0A8X6KI73</accession>
<feature type="non-terminal residue" evidence="2">
    <location>
        <position position="89"/>
    </location>
</feature>
<proteinExistence type="predicted"/>
<dbReference type="EMBL" id="BMAO01021692">
    <property type="protein sequence ID" value="GFQ76835.1"/>
    <property type="molecule type" value="Genomic_DNA"/>
</dbReference>
<protein>
    <submittedName>
        <fullName evidence="2">Uncharacterized protein</fullName>
    </submittedName>
</protein>
<organism evidence="2 3">
    <name type="scientific">Trichonephila clavata</name>
    <name type="common">Joro spider</name>
    <name type="synonym">Nephila clavata</name>
    <dbReference type="NCBI Taxonomy" id="2740835"/>
    <lineage>
        <taxon>Eukaryota</taxon>
        <taxon>Metazoa</taxon>
        <taxon>Ecdysozoa</taxon>
        <taxon>Arthropoda</taxon>
        <taxon>Chelicerata</taxon>
        <taxon>Arachnida</taxon>
        <taxon>Araneae</taxon>
        <taxon>Araneomorphae</taxon>
        <taxon>Entelegynae</taxon>
        <taxon>Araneoidea</taxon>
        <taxon>Nephilidae</taxon>
        <taxon>Trichonephila</taxon>
    </lineage>
</organism>
<comment type="caution">
    <text evidence="2">The sequence shown here is derived from an EMBL/GenBank/DDBJ whole genome shotgun (WGS) entry which is preliminary data.</text>
</comment>
<evidence type="ECO:0000256" key="1">
    <source>
        <dbReference type="SAM" id="MobiDB-lite"/>
    </source>
</evidence>
<gene>
    <name evidence="2" type="ORF">TNCT_224481</name>
</gene>
<keyword evidence="3" id="KW-1185">Reference proteome</keyword>
<evidence type="ECO:0000313" key="2">
    <source>
        <dbReference type="EMBL" id="GFQ76835.1"/>
    </source>
</evidence>
<dbReference type="AlphaFoldDB" id="A0A8X6KI73"/>
<evidence type="ECO:0000313" key="3">
    <source>
        <dbReference type="Proteomes" id="UP000887116"/>
    </source>
</evidence>
<feature type="compositionally biased region" description="Polar residues" evidence="1">
    <location>
        <begin position="17"/>
        <end position="28"/>
    </location>
</feature>
<dbReference type="OrthoDB" id="10493862at2759"/>
<dbReference type="Proteomes" id="UP000887116">
    <property type="component" value="Unassembled WGS sequence"/>
</dbReference>
<name>A0A8X6KI73_TRICU</name>
<sequence>MDSTMDHSLVMDLSLPPSGNSSRPETPTYTNCARLRQTAQDIKKFTSLTDGTTSLIKTMKYDGFDSDDDPSIQDLKLRLAHYKNYLNMA</sequence>
<feature type="region of interest" description="Disordered" evidence="1">
    <location>
        <begin position="1"/>
        <end position="28"/>
    </location>
</feature>